<dbReference type="RefSeq" id="WP_146619140.1">
    <property type="nucleotide sequence ID" value="NZ_QLII01000001.1"/>
</dbReference>
<feature type="signal peptide" evidence="1">
    <location>
        <begin position="1"/>
        <end position="20"/>
    </location>
</feature>
<comment type="caution">
    <text evidence="2">The sequence shown here is derived from an EMBL/GenBank/DDBJ whole genome shotgun (WGS) entry which is preliminary data.</text>
</comment>
<proteinExistence type="predicted"/>
<dbReference type="AlphaFoldDB" id="A0A327NH26"/>
<reference evidence="2 3" key="1">
    <citation type="submission" date="2018-06" db="EMBL/GenBank/DDBJ databases">
        <title>Spirosoma sp. HMF3257 Genome sequencing and assembly.</title>
        <authorList>
            <person name="Kang H."/>
            <person name="Cha I."/>
            <person name="Kim H."/>
            <person name="Kang J."/>
            <person name="Joh K."/>
        </authorList>
    </citation>
    <scope>NUCLEOTIDE SEQUENCE [LARGE SCALE GENOMIC DNA]</scope>
    <source>
        <strain evidence="2 3">HMF3257</strain>
    </source>
</reference>
<sequence length="298" mass="29997">MKNSIRSLVCLLLIAAQTFAETMPATSYSGARPHNASATTGASGGYLSETSVTVTIDKVAPTLTNFSASPDPVCSGNSVTFSAIVSDVTGSYSYTLTNGSSTVTGTSSTSAFSQSLVTTDSGIQAFTLTVSNNGLSATDIYELTVSALPDVTLTASSGGTLICGQTSLTLTASGGDDFFFTGPNILSQDPETGIAVVNAAGVYSVTVTNTETGCFSTTVTTVSSTTNGPSVSINPSSTTLTNASPSASLTAVGVGTFLWSTGATTQVISVTSSGTYSVTLTSPGAVRQPPVHQWRGQT</sequence>
<feature type="chain" id="PRO_5016309361" evidence="1">
    <location>
        <begin position="21"/>
        <end position="298"/>
    </location>
</feature>
<evidence type="ECO:0000313" key="3">
    <source>
        <dbReference type="Proteomes" id="UP000249016"/>
    </source>
</evidence>
<evidence type="ECO:0000313" key="2">
    <source>
        <dbReference type="EMBL" id="RAI74103.1"/>
    </source>
</evidence>
<keyword evidence="1" id="KW-0732">Signal</keyword>
<name>A0A327NH26_9BACT</name>
<organism evidence="2 3">
    <name type="scientific">Spirosoma telluris</name>
    <dbReference type="NCBI Taxonomy" id="2183553"/>
    <lineage>
        <taxon>Bacteria</taxon>
        <taxon>Pseudomonadati</taxon>
        <taxon>Bacteroidota</taxon>
        <taxon>Cytophagia</taxon>
        <taxon>Cytophagales</taxon>
        <taxon>Cytophagaceae</taxon>
        <taxon>Spirosoma</taxon>
    </lineage>
</organism>
<accession>A0A327NH26</accession>
<protein>
    <submittedName>
        <fullName evidence="2">Uncharacterized protein</fullName>
    </submittedName>
</protein>
<keyword evidence="3" id="KW-1185">Reference proteome</keyword>
<evidence type="ECO:0000256" key="1">
    <source>
        <dbReference type="SAM" id="SignalP"/>
    </source>
</evidence>
<dbReference type="OrthoDB" id="8913664at2"/>
<gene>
    <name evidence="2" type="ORF">HMF3257_06625</name>
</gene>
<dbReference type="EMBL" id="QLII01000001">
    <property type="protein sequence ID" value="RAI74103.1"/>
    <property type="molecule type" value="Genomic_DNA"/>
</dbReference>
<dbReference type="Proteomes" id="UP000249016">
    <property type="component" value="Unassembled WGS sequence"/>
</dbReference>